<keyword evidence="2" id="KW-1185">Reference proteome</keyword>
<name>A0ACC4BYJ8_POPAL</name>
<sequence>MCIGDSILIICQVKGKGQTKDEKLRPCQEYLSKWAREFEEIKFTHLGRERNHFDVLVTPASMARIDFGHKTKDEWCGTPYIQPYMLVYGMEALMPLEVELPSLRVLIDFELEELEWEKVKCERLNLISEKRIAAICHHQLYQRRMAKSYNKRIRP</sequence>
<comment type="caution">
    <text evidence="1">The sequence shown here is derived from an EMBL/GenBank/DDBJ whole genome shotgun (WGS) entry which is preliminary data.</text>
</comment>
<evidence type="ECO:0000313" key="1">
    <source>
        <dbReference type="EMBL" id="KAL3583237.1"/>
    </source>
</evidence>
<dbReference type="Proteomes" id="UP000309997">
    <property type="component" value="Unassembled WGS sequence"/>
</dbReference>
<reference evidence="1 2" key="1">
    <citation type="journal article" date="2024" name="Plant Biotechnol. J.">
        <title>Genome and CRISPR/Cas9 system of a widespread forest tree (Populus alba) in the world.</title>
        <authorList>
            <person name="Liu Y.J."/>
            <person name="Jiang P.F."/>
            <person name="Han X.M."/>
            <person name="Li X.Y."/>
            <person name="Wang H.M."/>
            <person name="Wang Y.J."/>
            <person name="Wang X.X."/>
            <person name="Zeng Q.Y."/>
        </authorList>
    </citation>
    <scope>NUCLEOTIDE SEQUENCE [LARGE SCALE GENOMIC DNA]</scope>
    <source>
        <strain evidence="2">cv. PAL-ZL1</strain>
    </source>
</reference>
<evidence type="ECO:0000313" key="2">
    <source>
        <dbReference type="Proteomes" id="UP000309997"/>
    </source>
</evidence>
<proteinExistence type="predicted"/>
<organism evidence="1 2">
    <name type="scientific">Populus alba</name>
    <name type="common">White poplar</name>
    <dbReference type="NCBI Taxonomy" id="43335"/>
    <lineage>
        <taxon>Eukaryota</taxon>
        <taxon>Viridiplantae</taxon>
        <taxon>Streptophyta</taxon>
        <taxon>Embryophyta</taxon>
        <taxon>Tracheophyta</taxon>
        <taxon>Spermatophyta</taxon>
        <taxon>Magnoliopsida</taxon>
        <taxon>eudicotyledons</taxon>
        <taxon>Gunneridae</taxon>
        <taxon>Pentapetalae</taxon>
        <taxon>rosids</taxon>
        <taxon>fabids</taxon>
        <taxon>Malpighiales</taxon>
        <taxon>Salicaceae</taxon>
        <taxon>Saliceae</taxon>
        <taxon>Populus</taxon>
    </lineage>
</organism>
<accession>A0ACC4BYJ8</accession>
<gene>
    <name evidence="1" type="ORF">D5086_014298</name>
</gene>
<protein>
    <submittedName>
        <fullName evidence="1">Uncharacterized protein</fullName>
    </submittedName>
</protein>
<dbReference type="EMBL" id="RCHU02000007">
    <property type="protein sequence ID" value="KAL3583237.1"/>
    <property type="molecule type" value="Genomic_DNA"/>
</dbReference>